<keyword evidence="4 5" id="KW-0472">Membrane</keyword>
<dbReference type="InterPro" id="IPR002523">
    <property type="entry name" value="MgTranspt_CorA/ZnTranspt_ZntB"/>
</dbReference>
<comment type="caution">
    <text evidence="6">The sequence shown here is derived from an EMBL/GenBank/DDBJ whole genome shotgun (WGS) entry which is preliminary data.</text>
</comment>
<dbReference type="SUPFAM" id="SSF144083">
    <property type="entry name" value="Magnesium transport protein CorA, transmembrane region"/>
    <property type="match status" value="1"/>
</dbReference>
<proteinExistence type="predicted"/>
<dbReference type="Proteomes" id="UP001370758">
    <property type="component" value="Unassembled WGS sequence"/>
</dbReference>
<dbReference type="Pfam" id="PF01544">
    <property type="entry name" value="CorA"/>
    <property type="match status" value="1"/>
</dbReference>
<sequence length="573" mass="65292">MADTRDVYTESYAADDAHGSVESLTIDINFTPVLRTRTGTELSFPETQTSEVLYEDYYDYICKAVHQHPDIDALKCYLEGQGAVEEERPTTVYFVDFISSNGSLCQPIIHGVCANAEEVRTMLDEQDGVVELRLIVVSHDKEIDREILKTLGYELDIDPRLFIEHMGTLFPKASTYFATPYLPSEAAKSPIEIHFGGGKSTAALLEPGKARVSTNTVLVLMDSPAENLEAALRDFERPTIRKPQMSSVSLAVPSRMNLTYRYLRRLSEFRAEEINISCQHPIYLILPLLHLCALETSMLLTWAEEKLYERRLPHNLAERDPYNAYITSEGFQQEIFTTTTSLKTHMRAPWLNTRTETVVFVEEKLDCAFQDLDFLKDKAALVQQAVTDALNREAATESINEAKQSIAQSESVNKLTRLAFVFVPLTFATSLFGMNIREWQADDKIPQLRSFIIVSVVIVIATMVIAGISSLISKSFSKRWESSKTLRSAYSCSFLLGIFYSIFAFSHDKITNRRMSASLFDMGGHRHDLGDFEWLVENEYWFGKWWSILARGLYRRAIWKNEEKENKLAEKMV</sequence>
<evidence type="ECO:0000256" key="3">
    <source>
        <dbReference type="ARBA" id="ARBA00022989"/>
    </source>
</evidence>
<dbReference type="Gene3D" id="1.20.58.340">
    <property type="entry name" value="Magnesium transport protein CorA, transmembrane region"/>
    <property type="match status" value="1"/>
</dbReference>
<evidence type="ECO:0000313" key="6">
    <source>
        <dbReference type="EMBL" id="KAK6510198.1"/>
    </source>
</evidence>
<dbReference type="GO" id="GO:0046873">
    <property type="term" value="F:metal ion transmembrane transporter activity"/>
    <property type="evidence" value="ECO:0007669"/>
    <property type="project" value="InterPro"/>
</dbReference>
<dbReference type="GO" id="GO:0016020">
    <property type="term" value="C:membrane"/>
    <property type="evidence" value="ECO:0007669"/>
    <property type="project" value="UniProtKB-SubCell"/>
</dbReference>
<dbReference type="AlphaFoldDB" id="A0AAV9WL22"/>
<organism evidence="6 7">
    <name type="scientific">Arthrobotrys musiformis</name>
    <dbReference type="NCBI Taxonomy" id="47236"/>
    <lineage>
        <taxon>Eukaryota</taxon>
        <taxon>Fungi</taxon>
        <taxon>Dikarya</taxon>
        <taxon>Ascomycota</taxon>
        <taxon>Pezizomycotina</taxon>
        <taxon>Orbiliomycetes</taxon>
        <taxon>Orbiliales</taxon>
        <taxon>Orbiliaceae</taxon>
        <taxon>Arthrobotrys</taxon>
    </lineage>
</organism>
<comment type="subcellular location">
    <subcellularLocation>
        <location evidence="1">Membrane</location>
        <topology evidence="1">Multi-pass membrane protein</topology>
    </subcellularLocation>
</comment>
<gene>
    <name evidence="6" type="ORF">TWF481_004914</name>
</gene>
<reference evidence="6 7" key="1">
    <citation type="submission" date="2023-08" db="EMBL/GenBank/DDBJ databases">
        <authorList>
            <person name="Palmer J.M."/>
        </authorList>
    </citation>
    <scope>NUCLEOTIDE SEQUENCE [LARGE SCALE GENOMIC DNA]</scope>
    <source>
        <strain evidence="6 7">TWF481</strain>
    </source>
</reference>
<name>A0AAV9WL22_9PEZI</name>
<dbReference type="EMBL" id="JAVHJL010000002">
    <property type="protein sequence ID" value="KAK6510198.1"/>
    <property type="molecule type" value="Genomic_DNA"/>
</dbReference>
<feature type="transmembrane region" description="Helical" evidence="5">
    <location>
        <begin position="418"/>
        <end position="436"/>
    </location>
</feature>
<feature type="transmembrane region" description="Helical" evidence="5">
    <location>
        <begin position="488"/>
        <end position="506"/>
    </location>
</feature>
<keyword evidence="3 5" id="KW-1133">Transmembrane helix</keyword>
<accession>A0AAV9WL22</accession>
<evidence type="ECO:0000313" key="7">
    <source>
        <dbReference type="Proteomes" id="UP001370758"/>
    </source>
</evidence>
<protein>
    <submittedName>
        <fullName evidence="6">Uncharacterized protein</fullName>
    </submittedName>
</protein>
<evidence type="ECO:0000256" key="4">
    <source>
        <dbReference type="ARBA" id="ARBA00023136"/>
    </source>
</evidence>
<dbReference type="InterPro" id="IPR045863">
    <property type="entry name" value="CorA_TM1_TM2"/>
</dbReference>
<evidence type="ECO:0000256" key="2">
    <source>
        <dbReference type="ARBA" id="ARBA00022692"/>
    </source>
</evidence>
<feature type="transmembrane region" description="Helical" evidence="5">
    <location>
        <begin position="448"/>
        <end position="468"/>
    </location>
</feature>
<evidence type="ECO:0000256" key="5">
    <source>
        <dbReference type="SAM" id="Phobius"/>
    </source>
</evidence>
<evidence type="ECO:0000256" key="1">
    <source>
        <dbReference type="ARBA" id="ARBA00004141"/>
    </source>
</evidence>
<keyword evidence="2 5" id="KW-0812">Transmembrane</keyword>
<keyword evidence="7" id="KW-1185">Reference proteome</keyword>